<protein>
    <recommendedName>
        <fullName evidence="5">Lipoprotein</fullName>
    </recommendedName>
</protein>
<accession>A0A7Y9XVA2</accession>
<dbReference type="PROSITE" id="PS51257">
    <property type="entry name" value="PROKAR_LIPOPROTEIN"/>
    <property type="match status" value="1"/>
</dbReference>
<dbReference type="EMBL" id="JACBZF010000002">
    <property type="protein sequence ID" value="NYH95172.1"/>
    <property type="molecule type" value="Genomic_DNA"/>
</dbReference>
<proteinExistence type="predicted"/>
<sequence>MTSPARFTLASVASLALLAACSGSDNEAGQSAEDDPAASGALEDQIMVDPELSGQNQGGAGVSAGSNRVELPPEQRSPEAIAAARNEAQQKAGGSLRTAPSPASGGTASLVESAATAAQVAQATRSSQVDCTQRVEYSMNWASRLPEPLSVYPRGSVQEAAGTNSNGCALSVVSFVSPVTPDDVLNYYYTRLRKAGYSAEHRTEGGDRVLGGEKGSQAYVIYARELDNGLTEVDLVSSGK</sequence>
<dbReference type="RefSeq" id="WP_179407043.1">
    <property type="nucleotide sequence ID" value="NZ_BMGF01000002.1"/>
</dbReference>
<keyword evidence="4" id="KW-1185">Reference proteome</keyword>
<name>A0A7Y9XVA2_9SPHN</name>
<dbReference type="AlphaFoldDB" id="A0A7Y9XVA2"/>
<feature type="region of interest" description="Disordered" evidence="1">
    <location>
        <begin position="23"/>
        <end position="108"/>
    </location>
</feature>
<reference evidence="3 4" key="1">
    <citation type="submission" date="2020-07" db="EMBL/GenBank/DDBJ databases">
        <title>Genomic Encyclopedia of Type Strains, Phase IV (KMG-IV): sequencing the most valuable type-strain genomes for metagenomic binning, comparative biology and taxonomic classification.</title>
        <authorList>
            <person name="Goeker M."/>
        </authorList>
    </citation>
    <scope>NUCLEOTIDE SEQUENCE [LARGE SCALE GENOMIC DNA]</scope>
    <source>
        <strain evidence="3 4">DSM 29043</strain>
    </source>
</reference>
<feature type="signal peptide" evidence="2">
    <location>
        <begin position="1"/>
        <end position="19"/>
    </location>
</feature>
<dbReference type="Proteomes" id="UP000522081">
    <property type="component" value="Unassembled WGS sequence"/>
</dbReference>
<evidence type="ECO:0000313" key="3">
    <source>
        <dbReference type="EMBL" id="NYH95172.1"/>
    </source>
</evidence>
<feature type="chain" id="PRO_5031174840" description="Lipoprotein" evidence="2">
    <location>
        <begin position="20"/>
        <end position="240"/>
    </location>
</feature>
<evidence type="ECO:0000256" key="1">
    <source>
        <dbReference type="SAM" id="MobiDB-lite"/>
    </source>
</evidence>
<keyword evidence="2" id="KW-0732">Signal</keyword>
<comment type="caution">
    <text evidence="3">The sequence shown here is derived from an EMBL/GenBank/DDBJ whole genome shotgun (WGS) entry which is preliminary data.</text>
</comment>
<organism evidence="3 4">
    <name type="scientific">Novosphingobium marinum</name>
    <dbReference type="NCBI Taxonomy" id="1514948"/>
    <lineage>
        <taxon>Bacteria</taxon>
        <taxon>Pseudomonadati</taxon>
        <taxon>Pseudomonadota</taxon>
        <taxon>Alphaproteobacteria</taxon>
        <taxon>Sphingomonadales</taxon>
        <taxon>Sphingomonadaceae</taxon>
        <taxon>Novosphingobium</taxon>
    </lineage>
</organism>
<evidence type="ECO:0000256" key="2">
    <source>
        <dbReference type="SAM" id="SignalP"/>
    </source>
</evidence>
<evidence type="ECO:0000313" key="4">
    <source>
        <dbReference type="Proteomes" id="UP000522081"/>
    </source>
</evidence>
<evidence type="ECO:0008006" key="5">
    <source>
        <dbReference type="Google" id="ProtNLM"/>
    </source>
</evidence>
<gene>
    <name evidence="3" type="ORF">FHS75_001491</name>
</gene>